<dbReference type="PROSITE" id="PS50110">
    <property type="entry name" value="RESPONSE_REGULATORY"/>
    <property type="match status" value="1"/>
</dbReference>
<feature type="DNA-binding region" description="OmpR/PhoB-type" evidence="7">
    <location>
        <begin position="126"/>
        <end position="224"/>
    </location>
</feature>
<evidence type="ECO:0000256" key="2">
    <source>
        <dbReference type="ARBA" id="ARBA00023012"/>
    </source>
</evidence>
<dbReference type="GO" id="GO:0000156">
    <property type="term" value="F:phosphorelay response regulator activity"/>
    <property type="evidence" value="ECO:0007669"/>
    <property type="project" value="TreeGrafter"/>
</dbReference>
<evidence type="ECO:0000256" key="5">
    <source>
        <dbReference type="ARBA" id="ARBA00023163"/>
    </source>
</evidence>
<evidence type="ECO:0000256" key="8">
    <source>
        <dbReference type="SAM" id="MobiDB-lite"/>
    </source>
</evidence>
<dbReference type="Proteomes" id="UP000309747">
    <property type="component" value="Unassembled WGS sequence"/>
</dbReference>
<dbReference type="InterPro" id="IPR001789">
    <property type="entry name" value="Sig_transdc_resp-reg_receiver"/>
</dbReference>
<dbReference type="PANTHER" id="PTHR48111:SF22">
    <property type="entry name" value="REGULATOR OF RPOS"/>
    <property type="match status" value="1"/>
</dbReference>
<dbReference type="GO" id="GO:0005829">
    <property type="term" value="C:cytosol"/>
    <property type="evidence" value="ECO:0007669"/>
    <property type="project" value="TreeGrafter"/>
</dbReference>
<comment type="caution">
    <text evidence="11">The sequence shown here is derived from an EMBL/GenBank/DDBJ whole genome shotgun (WGS) entry which is preliminary data.</text>
</comment>
<feature type="modified residue" description="4-aspartylphosphate" evidence="6">
    <location>
        <position position="52"/>
    </location>
</feature>
<evidence type="ECO:0000256" key="3">
    <source>
        <dbReference type="ARBA" id="ARBA00023015"/>
    </source>
</evidence>
<dbReference type="RefSeq" id="WP_136886370.1">
    <property type="nucleotide sequence ID" value="NZ_SUNI01000011.1"/>
</dbReference>
<evidence type="ECO:0000256" key="1">
    <source>
        <dbReference type="ARBA" id="ARBA00022553"/>
    </source>
</evidence>
<evidence type="ECO:0000259" key="9">
    <source>
        <dbReference type="PROSITE" id="PS50110"/>
    </source>
</evidence>
<evidence type="ECO:0000256" key="4">
    <source>
        <dbReference type="ARBA" id="ARBA00023125"/>
    </source>
</evidence>
<dbReference type="EMBL" id="SUNI01000011">
    <property type="protein sequence ID" value="TJZ91265.1"/>
    <property type="molecule type" value="Genomic_DNA"/>
</dbReference>
<evidence type="ECO:0000313" key="11">
    <source>
        <dbReference type="EMBL" id="TJZ91265.1"/>
    </source>
</evidence>
<keyword evidence="12" id="KW-1185">Reference proteome</keyword>
<keyword evidence="2" id="KW-0902">Two-component regulatory system</keyword>
<dbReference type="SMART" id="SM00862">
    <property type="entry name" value="Trans_reg_C"/>
    <property type="match status" value="1"/>
</dbReference>
<dbReference type="GO" id="GO:0006355">
    <property type="term" value="P:regulation of DNA-templated transcription"/>
    <property type="evidence" value="ECO:0007669"/>
    <property type="project" value="InterPro"/>
</dbReference>
<dbReference type="CDD" id="cd00383">
    <property type="entry name" value="trans_reg_C"/>
    <property type="match status" value="1"/>
</dbReference>
<proteinExistence type="predicted"/>
<dbReference type="Gene3D" id="3.40.50.2300">
    <property type="match status" value="1"/>
</dbReference>
<reference evidence="11 12" key="1">
    <citation type="submission" date="2019-04" db="EMBL/GenBank/DDBJ databases">
        <authorList>
            <person name="Li J."/>
        </authorList>
    </citation>
    <scope>NUCLEOTIDE SEQUENCE [LARGE SCALE GENOMIC DNA]</scope>
    <source>
        <strain evidence="11 12">KCTC 42687</strain>
    </source>
</reference>
<dbReference type="CDD" id="cd19935">
    <property type="entry name" value="REC_OmpR_CusR-like"/>
    <property type="match status" value="1"/>
</dbReference>
<dbReference type="Gene3D" id="1.10.10.10">
    <property type="entry name" value="Winged helix-like DNA-binding domain superfamily/Winged helix DNA-binding domain"/>
    <property type="match status" value="1"/>
</dbReference>
<protein>
    <submittedName>
        <fullName evidence="11">Response regulator transcription factor</fullName>
    </submittedName>
</protein>
<sequence>MAQLLLVEDDARIARFVRNGLTAEGHTVEVAGTALTGLALARRGDFSLVILDRMLPDMDGLEICRQLRSEHVDIRILMLTARDAIGDRIGGLRAGADDYLAKPFSFDEFVARIEALLRRGDLRRHEAELRVGDLVLDPITRRVTRGDRRLDLTPREYALLRYLMENAGAVVSRTQLLNAVWGLGFEPGTKVLEVYIRYLRRKLEDGDAPPLLHTLRGMGYVISADADMPEGSGPRPGPGEPPAATRTSPETMI</sequence>
<dbReference type="SMART" id="SM00448">
    <property type="entry name" value="REC"/>
    <property type="match status" value="1"/>
</dbReference>
<dbReference type="InterPro" id="IPR039420">
    <property type="entry name" value="WalR-like"/>
</dbReference>
<accession>A0A4U0R8C6</accession>
<dbReference type="SUPFAM" id="SSF52172">
    <property type="entry name" value="CheY-like"/>
    <property type="match status" value="1"/>
</dbReference>
<dbReference type="AlphaFoldDB" id="A0A4U0R8C6"/>
<dbReference type="FunFam" id="1.10.10.10:FF:000005">
    <property type="entry name" value="Two-component system response regulator"/>
    <property type="match status" value="1"/>
</dbReference>
<evidence type="ECO:0000313" key="12">
    <source>
        <dbReference type="Proteomes" id="UP000309747"/>
    </source>
</evidence>
<dbReference type="GO" id="GO:0000976">
    <property type="term" value="F:transcription cis-regulatory region binding"/>
    <property type="evidence" value="ECO:0007669"/>
    <property type="project" value="TreeGrafter"/>
</dbReference>
<dbReference type="FunFam" id="3.40.50.2300:FF:000001">
    <property type="entry name" value="DNA-binding response regulator PhoB"/>
    <property type="match status" value="1"/>
</dbReference>
<dbReference type="Gene3D" id="6.10.250.690">
    <property type="match status" value="1"/>
</dbReference>
<evidence type="ECO:0000256" key="6">
    <source>
        <dbReference type="PROSITE-ProRule" id="PRU00169"/>
    </source>
</evidence>
<dbReference type="InterPro" id="IPR011006">
    <property type="entry name" value="CheY-like_superfamily"/>
</dbReference>
<dbReference type="InterPro" id="IPR036388">
    <property type="entry name" value="WH-like_DNA-bd_sf"/>
</dbReference>
<dbReference type="PANTHER" id="PTHR48111">
    <property type="entry name" value="REGULATOR OF RPOS"/>
    <property type="match status" value="1"/>
</dbReference>
<keyword evidence="1 6" id="KW-0597">Phosphoprotein</keyword>
<feature type="domain" description="OmpR/PhoB-type" evidence="10">
    <location>
        <begin position="126"/>
        <end position="224"/>
    </location>
</feature>
<name>A0A4U0R8C6_9RHOB</name>
<keyword evidence="4 7" id="KW-0238">DNA-binding</keyword>
<dbReference type="InterPro" id="IPR001867">
    <property type="entry name" value="OmpR/PhoB-type_DNA-bd"/>
</dbReference>
<feature type="region of interest" description="Disordered" evidence="8">
    <location>
        <begin position="225"/>
        <end position="253"/>
    </location>
</feature>
<dbReference type="OrthoDB" id="9802426at2"/>
<keyword evidence="5" id="KW-0804">Transcription</keyword>
<feature type="domain" description="Response regulatory" evidence="9">
    <location>
        <begin position="3"/>
        <end position="117"/>
    </location>
</feature>
<gene>
    <name evidence="11" type="ORF">FA743_12125</name>
</gene>
<evidence type="ECO:0000256" key="7">
    <source>
        <dbReference type="PROSITE-ProRule" id="PRU01091"/>
    </source>
</evidence>
<dbReference type="Pfam" id="PF00072">
    <property type="entry name" value="Response_reg"/>
    <property type="match status" value="1"/>
</dbReference>
<dbReference type="PROSITE" id="PS51755">
    <property type="entry name" value="OMPR_PHOB"/>
    <property type="match status" value="1"/>
</dbReference>
<evidence type="ECO:0000259" key="10">
    <source>
        <dbReference type="PROSITE" id="PS51755"/>
    </source>
</evidence>
<organism evidence="11 12">
    <name type="scientific">Paracoccus gahaiensis</name>
    <dbReference type="NCBI Taxonomy" id="1706839"/>
    <lineage>
        <taxon>Bacteria</taxon>
        <taxon>Pseudomonadati</taxon>
        <taxon>Pseudomonadota</taxon>
        <taxon>Alphaproteobacteria</taxon>
        <taxon>Rhodobacterales</taxon>
        <taxon>Paracoccaceae</taxon>
        <taxon>Paracoccus</taxon>
    </lineage>
</organism>
<dbReference type="GO" id="GO:0032993">
    <property type="term" value="C:protein-DNA complex"/>
    <property type="evidence" value="ECO:0007669"/>
    <property type="project" value="TreeGrafter"/>
</dbReference>
<dbReference type="Pfam" id="PF00486">
    <property type="entry name" value="Trans_reg_C"/>
    <property type="match status" value="1"/>
</dbReference>
<keyword evidence="3" id="KW-0805">Transcription regulation</keyword>